<evidence type="ECO:0000313" key="3">
    <source>
        <dbReference type="EMBL" id="MSS00733.1"/>
    </source>
</evidence>
<evidence type="ECO:0000256" key="2">
    <source>
        <dbReference type="SAM" id="Phobius"/>
    </source>
</evidence>
<feature type="compositionally biased region" description="Basic and acidic residues" evidence="1">
    <location>
        <begin position="210"/>
        <end position="220"/>
    </location>
</feature>
<dbReference type="RefSeq" id="WP_154459201.1">
    <property type="nucleotide sequence ID" value="NZ_JAQYTQ010000048.1"/>
</dbReference>
<evidence type="ECO:0000313" key="4">
    <source>
        <dbReference type="Proteomes" id="UP000470082"/>
    </source>
</evidence>
<name>A0A7X2N1I6_9FIRM</name>
<protein>
    <submittedName>
        <fullName evidence="3">Uncharacterized protein</fullName>
    </submittedName>
</protein>
<feature type="region of interest" description="Disordered" evidence="1">
    <location>
        <begin position="203"/>
        <end position="256"/>
    </location>
</feature>
<feature type="transmembrane region" description="Helical" evidence="2">
    <location>
        <begin position="267"/>
        <end position="292"/>
    </location>
</feature>
<feature type="compositionally biased region" description="Basic residues" evidence="1">
    <location>
        <begin position="221"/>
        <end position="232"/>
    </location>
</feature>
<dbReference type="Proteomes" id="UP000470082">
    <property type="component" value="Unassembled WGS sequence"/>
</dbReference>
<comment type="caution">
    <text evidence="3">The sequence shown here is derived from an EMBL/GenBank/DDBJ whole genome shotgun (WGS) entry which is preliminary data.</text>
</comment>
<feature type="compositionally biased region" description="Polar residues" evidence="1">
    <location>
        <begin position="35"/>
        <end position="45"/>
    </location>
</feature>
<evidence type="ECO:0000256" key="1">
    <source>
        <dbReference type="SAM" id="MobiDB-lite"/>
    </source>
</evidence>
<keyword evidence="2" id="KW-0812">Transmembrane</keyword>
<feature type="region of interest" description="Disordered" evidence="1">
    <location>
        <begin position="20"/>
        <end position="61"/>
    </location>
</feature>
<keyword evidence="2" id="KW-0472">Membrane</keyword>
<sequence>MAQSRKEKYQELRDQIEKEAMATQTASKRVKLSRVQKNASLSHANISYHPHETKEETSPYSSNEVMDQLLGEVKQYNIDNGNRYIDDTQINILKQLNTSPSSARNQHIMPMEEEELGSTMEMPRNANFMSNSTTVADFMQNQKLTRINPVNIEPQPEIYNDYVKEEKKEEEKIVLSNNDIRVDEATDTDHLDLFEPGKYNVFDDSDEEEAPRLSKREAKKQAKKAKKEAKRKKIEEEELEDELPSSKIRMKSEDLESYEEPSSKSGMILNVILVILIIALVVSIGVTIFFLYNMGR</sequence>
<dbReference type="AlphaFoldDB" id="A0A7X2N1I6"/>
<dbReference type="EMBL" id="VUMM01000001">
    <property type="protein sequence ID" value="MSS00733.1"/>
    <property type="molecule type" value="Genomic_DNA"/>
</dbReference>
<accession>A0A7X2N1I6</accession>
<organism evidence="3 4">
    <name type="scientific">Floccifex porci</name>
    <dbReference type="NCBI Taxonomy" id="2606629"/>
    <lineage>
        <taxon>Bacteria</taxon>
        <taxon>Bacillati</taxon>
        <taxon>Bacillota</taxon>
        <taxon>Erysipelotrichia</taxon>
        <taxon>Erysipelotrichales</taxon>
        <taxon>Erysipelotrichaceae</taxon>
        <taxon>Floccifex</taxon>
    </lineage>
</organism>
<gene>
    <name evidence="3" type="ORF">FYJ50_01130</name>
</gene>
<keyword evidence="2" id="KW-1133">Transmembrane helix</keyword>
<keyword evidence="4" id="KW-1185">Reference proteome</keyword>
<proteinExistence type="predicted"/>
<reference evidence="3 4" key="1">
    <citation type="submission" date="2019-08" db="EMBL/GenBank/DDBJ databases">
        <title>In-depth cultivation of the pig gut microbiome towards novel bacterial diversity and tailored functional studies.</title>
        <authorList>
            <person name="Wylensek D."/>
            <person name="Hitch T.C.A."/>
            <person name="Clavel T."/>
        </authorList>
    </citation>
    <scope>NUCLEOTIDE SEQUENCE [LARGE SCALE GENOMIC DNA]</scope>
    <source>
        <strain evidence="3 4">LKV-178-WT-2G</strain>
    </source>
</reference>